<proteinExistence type="predicted"/>
<reference evidence="1 2" key="1">
    <citation type="journal article" date="2006" name="J. Bacteriol.">
        <title>Genome sequence and global gene expression of Q54, a new phage species linking the 936 and c2 phage species of Lactococcus lactis.</title>
        <authorList>
            <person name="Fortier L.C."/>
            <person name="Bransi A."/>
            <person name="Moineau S."/>
        </authorList>
    </citation>
    <scope>NUCLEOTIDE SEQUENCE</scope>
</reference>
<evidence type="ECO:0000313" key="1">
    <source>
        <dbReference type="EMBL" id="ABF22556.1"/>
    </source>
</evidence>
<sequence length="55" mass="6571">MALTTQEKHELLAETICLLTFELEFTQLPYFIRVIKERQLKTAQAKIKKYREGEK</sequence>
<organism evidence="1 2">
    <name type="scientific">Lactococcus phage Q54</name>
    <dbReference type="NCBI Taxonomy" id="382685"/>
    <lineage>
        <taxon>Viruses</taxon>
        <taxon>Duplodnaviria</taxon>
        <taxon>Heunggongvirae</taxon>
        <taxon>Uroviricota</taxon>
        <taxon>Caudoviricetes</taxon>
        <taxon>Questintvirus</taxon>
        <taxon>Questintvirus Q54</taxon>
    </lineage>
</organism>
<dbReference type="RefSeq" id="YP_762571.1">
    <property type="nucleotide sequence ID" value="NC_008364.1"/>
</dbReference>
<keyword evidence="2" id="KW-1185">Reference proteome</keyword>
<name>Q0GXX0_9CAUD</name>
<dbReference type="KEGG" id="vg:5130586"/>
<dbReference type="GeneID" id="5130586"/>
<evidence type="ECO:0000313" key="2">
    <source>
        <dbReference type="Proteomes" id="UP000001250"/>
    </source>
</evidence>
<protein>
    <submittedName>
        <fullName evidence="1">Uncharacterized protein</fullName>
    </submittedName>
</protein>
<accession>Q0GXX0</accession>
<dbReference type="EMBL" id="DQ490056">
    <property type="protein sequence ID" value="ABF22556.1"/>
    <property type="molecule type" value="Genomic_DNA"/>
</dbReference>
<dbReference type="Proteomes" id="UP000001250">
    <property type="component" value="Segment"/>
</dbReference>